<dbReference type="PaxDb" id="3055-EDO95893"/>
<dbReference type="ExpressionAtlas" id="A0A2K3DUD8">
    <property type="expression patterns" value="baseline"/>
</dbReference>
<dbReference type="Proteomes" id="UP000006906">
    <property type="component" value="Chromosome 4"/>
</dbReference>
<dbReference type="AlphaFoldDB" id="A0A2K3DUD8"/>
<organism evidence="1 2">
    <name type="scientific">Chlamydomonas reinhardtii</name>
    <name type="common">Chlamydomonas smithii</name>
    <dbReference type="NCBI Taxonomy" id="3055"/>
    <lineage>
        <taxon>Eukaryota</taxon>
        <taxon>Viridiplantae</taxon>
        <taxon>Chlorophyta</taxon>
        <taxon>core chlorophytes</taxon>
        <taxon>Chlorophyceae</taxon>
        <taxon>CS clade</taxon>
        <taxon>Chlamydomonadales</taxon>
        <taxon>Chlamydomonadaceae</taxon>
        <taxon>Chlamydomonas</taxon>
    </lineage>
</organism>
<evidence type="ECO:0000313" key="2">
    <source>
        <dbReference type="Proteomes" id="UP000006906"/>
    </source>
</evidence>
<dbReference type="KEGG" id="cre:CHLRE_04g222350v5"/>
<evidence type="ECO:0000313" key="1">
    <source>
        <dbReference type="EMBL" id="PNW84133.1"/>
    </source>
</evidence>
<protein>
    <submittedName>
        <fullName evidence="1">Uncharacterized protein</fullName>
    </submittedName>
</protein>
<dbReference type="InParanoid" id="A0A2K3DUD8"/>
<dbReference type="Gramene" id="PNW84133">
    <property type="protein sequence ID" value="PNW84133"/>
    <property type="gene ID" value="CHLRE_04g222350v5"/>
</dbReference>
<keyword evidence="2" id="KW-1185">Reference proteome</keyword>
<dbReference type="OrthoDB" id="556410at2759"/>
<dbReference type="GeneID" id="5717793"/>
<dbReference type="EMBL" id="CM008965">
    <property type="protein sequence ID" value="PNW84133.1"/>
    <property type="molecule type" value="Genomic_DNA"/>
</dbReference>
<name>A0A2K3DUD8_CHLRE</name>
<gene>
    <name evidence="1" type="ORF">CHLRE_04g222350v5</name>
</gene>
<dbReference type="RefSeq" id="XP_042925276.1">
    <property type="nucleotide sequence ID" value="XM_043061924.1"/>
</dbReference>
<proteinExistence type="predicted"/>
<accession>A0A2K3DUD8</accession>
<reference evidence="1 2" key="1">
    <citation type="journal article" date="2007" name="Science">
        <title>The Chlamydomonas genome reveals the evolution of key animal and plant functions.</title>
        <authorList>
            <person name="Merchant S.S."/>
            <person name="Prochnik S.E."/>
            <person name="Vallon O."/>
            <person name="Harris E.H."/>
            <person name="Karpowicz S.J."/>
            <person name="Witman G.B."/>
            <person name="Terry A."/>
            <person name="Salamov A."/>
            <person name="Fritz-Laylin L.K."/>
            <person name="Marechal-Drouard L."/>
            <person name="Marshall W.F."/>
            <person name="Qu L.H."/>
            <person name="Nelson D.R."/>
            <person name="Sanderfoot A.A."/>
            <person name="Spalding M.H."/>
            <person name="Kapitonov V.V."/>
            <person name="Ren Q."/>
            <person name="Ferris P."/>
            <person name="Lindquist E."/>
            <person name="Shapiro H."/>
            <person name="Lucas S.M."/>
            <person name="Grimwood J."/>
            <person name="Schmutz J."/>
            <person name="Cardol P."/>
            <person name="Cerutti H."/>
            <person name="Chanfreau G."/>
            <person name="Chen C.L."/>
            <person name="Cognat V."/>
            <person name="Croft M.T."/>
            <person name="Dent R."/>
            <person name="Dutcher S."/>
            <person name="Fernandez E."/>
            <person name="Fukuzawa H."/>
            <person name="Gonzalez-Ballester D."/>
            <person name="Gonzalez-Halphen D."/>
            <person name="Hallmann A."/>
            <person name="Hanikenne M."/>
            <person name="Hippler M."/>
            <person name="Inwood W."/>
            <person name="Jabbari K."/>
            <person name="Kalanon M."/>
            <person name="Kuras R."/>
            <person name="Lefebvre P.A."/>
            <person name="Lemaire S.D."/>
            <person name="Lobanov A.V."/>
            <person name="Lohr M."/>
            <person name="Manuell A."/>
            <person name="Meier I."/>
            <person name="Mets L."/>
            <person name="Mittag M."/>
            <person name="Mittelmeier T."/>
            <person name="Moroney J.V."/>
            <person name="Moseley J."/>
            <person name="Napoli C."/>
            <person name="Nedelcu A.M."/>
            <person name="Niyogi K."/>
            <person name="Novoselov S.V."/>
            <person name="Paulsen I.T."/>
            <person name="Pazour G."/>
            <person name="Purton S."/>
            <person name="Ral J.P."/>
            <person name="Riano-Pachon D.M."/>
            <person name="Riekhof W."/>
            <person name="Rymarquis L."/>
            <person name="Schroda M."/>
            <person name="Stern D."/>
            <person name="Umen J."/>
            <person name="Willows R."/>
            <person name="Wilson N."/>
            <person name="Zimmer S.L."/>
            <person name="Allmer J."/>
            <person name="Balk J."/>
            <person name="Bisova K."/>
            <person name="Chen C.J."/>
            <person name="Elias M."/>
            <person name="Gendler K."/>
            <person name="Hauser C."/>
            <person name="Lamb M.R."/>
            <person name="Ledford H."/>
            <person name="Long J.C."/>
            <person name="Minagawa J."/>
            <person name="Page M.D."/>
            <person name="Pan J."/>
            <person name="Pootakham W."/>
            <person name="Roje S."/>
            <person name="Rose A."/>
            <person name="Stahlberg E."/>
            <person name="Terauchi A.M."/>
            <person name="Yang P."/>
            <person name="Ball S."/>
            <person name="Bowler C."/>
            <person name="Dieckmann C.L."/>
            <person name="Gladyshev V.N."/>
            <person name="Green P."/>
            <person name="Jorgensen R."/>
            <person name="Mayfield S."/>
            <person name="Mueller-Roeber B."/>
            <person name="Rajamani S."/>
            <person name="Sayre R.T."/>
            <person name="Brokstein P."/>
            <person name="Dubchak I."/>
            <person name="Goodstein D."/>
            <person name="Hornick L."/>
            <person name="Huang Y.W."/>
            <person name="Jhaveri J."/>
            <person name="Luo Y."/>
            <person name="Martinez D."/>
            <person name="Ngau W.C."/>
            <person name="Otillar B."/>
            <person name="Poliakov A."/>
            <person name="Porter A."/>
            <person name="Szajkowski L."/>
            <person name="Werner G."/>
            <person name="Zhou K."/>
            <person name="Grigoriev I.V."/>
            <person name="Rokhsar D.S."/>
            <person name="Grossman A.R."/>
        </authorList>
    </citation>
    <scope>NUCLEOTIDE SEQUENCE [LARGE SCALE GENOMIC DNA]</scope>
    <source>
        <strain evidence="2">CC-503</strain>
    </source>
</reference>
<sequence length="177" mass="19224">MLPDTFAKARQGYHMPLATFARGGNERCDVYVVLGADPQQRYNTKIAGALRDFLEKGKGILLAGPVVVADVGLALAAPVPSDEWTRPYLMFGRQNGITAGGAASAVAASSVTSEQFREMLSRLLKIKRRPSSAEFISLNARVMAVRADLDVSDVAAFDEVMQARIAEYDRDIGFITR</sequence>